<keyword evidence="4" id="KW-1185">Reference proteome</keyword>
<proteinExistence type="inferred from homology"/>
<dbReference type="PANTHER" id="PTHR47505:SF1">
    <property type="entry name" value="DNA UTILIZATION PROTEIN YHGH"/>
    <property type="match status" value="1"/>
</dbReference>
<dbReference type="InterPro" id="IPR029057">
    <property type="entry name" value="PRTase-like"/>
</dbReference>
<protein>
    <submittedName>
        <fullName evidence="3">ComF family protein</fullName>
    </submittedName>
</protein>
<sequence>MISGFISYFSPIAAFDRLRSIFTEKRCPVCRTPHSNKKLLCSDCYSELIEGSVHNEEEGSHKEVYFYGPYRGLLRDLILDWKFNNNFGYSALLSQFAAGVAESIPESSRPDIIIPVPLHPSRLRKRGFNQSRIIGRSAASVLGAKISDRALVRNRKTTPQSTLSKEMRTENIKNAFTANSTTVAGKKILLIDDVYTTGSTVQECAGTLYSAGAERVEVLVLAKTLI</sequence>
<dbReference type="AlphaFoldDB" id="A0A1G9FZ65"/>
<dbReference type="PANTHER" id="PTHR47505">
    <property type="entry name" value="DNA UTILIZATION PROTEIN YHGH"/>
    <property type="match status" value="1"/>
</dbReference>
<dbReference type="InterPro" id="IPR000836">
    <property type="entry name" value="PRTase_dom"/>
</dbReference>
<evidence type="ECO:0000313" key="4">
    <source>
        <dbReference type="Proteomes" id="UP000199053"/>
    </source>
</evidence>
<dbReference type="STRING" id="246191.SAMN05660337_1765"/>
<reference evidence="4" key="1">
    <citation type="submission" date="2016-10" db="EMBL/GenBank/DDBJ databases">
        <authorList>
            <person name="Varghese N."/>
            <person name="Submissions S."/>
        </authorList>
    </citation>
    <scope>NUCLEOTIDE SEQUENCE [LARGE SCALE GENOMIC DNA]</scope>
    <source>
        <strain evidence="4">DSM 16995</strain>
    </source>
</reference>
<dbReference type="CDD" id="cd06223">
    <property type="entry name" value="PRTases_typeI"/>
    <property type="match status" value="1"/>
</dbReference>
<evidence type="ECO:0000256" key="1">
    <source>
        <dbReference type="ARBA" id="ARBA00008007"/>
    </source>
</evidence>
<dbReference type="InterPro" id="IPR051910">
    <property type="entry name" value="ComF/GntX_DNA_util-trans"/>
</dbReference>
<dbReference type="Pfam" id="PF00156">
    <property type="entry name" value="Pribosyltran"/>
    <property type="match status" value="1"/>
</dbReference>
<evidence type="ECO:0000259" key="2">
    <source>
        <dbReference type="Pfam" id="PF00156"/>
    </source>
</evidence>
<dbReference type="OrthoDB" id="9779910at2"/>
<dbReference type="Gene3D" id="3.40.50.2020">
    <property type="match status" value="1"/>
</dbReference>
<dbReference type="SUPFAM" id="SSF53271">
    <property type="entry name" value="PRTase-like"/>
    <property type="match status" value="1"/>
</dbReference>
<gene>
    <name evidence="3" type="ORF">SAMN05660337_1765</name>
</gene>
<comment type="similarity">
    <text evidence="1">Belongs to the ComF/GntX family.</text>
</comment>
<dbReference type="Proteomes" id="UP000199053">
    <property type="component" value="Unassembled WGS sequence"/>
</dbReference>
<organism evidence="3 4">
    <name type="scientific">Maridesulfovibrio ferrireducens</name>
    <dbReference type="NCBI Taxonomy" id="246191"/>
    <lineage>
        <taxon>Bacteria</taxon>
        <taxon>Pseudomonadati</taxon>
        <taxon>Thermodesulfobacteriota</taxon>
        <taxon>Desulfovibrionia</taxon>
        <taxon>Desulfovibrionales</taxon>
        <taxon>Desulfovibrionaceae</taxon>
        <taxon>Maridesulfovibrio</taxon>
    </lineage>
</organism>
<accession>A0A1G9FZ65</accession>
<evidence type="ECO:0000313" key="3">
    <source>
        <dbReference type="EMBL" id="SDK93615.1"/>
    </source>
</evidence>
<dbReference type="EMBL" id="FNGA01000002">
    <property type="protein sequence ID" value="SDK93615.1"/>
    <property type="molecule type" value="Genomic_DNA"/>
</dbReference>
<feature type="domain" description="Phosphoribosyltransferase" evidence="2">
    <location>
        <begin position="136"/>
        <end position="222"/>
    </location>
</feature>
<dbReference type="RefSeq" id="WP_092160168.1">
    <property type="nucleotide sequence ID" value="NZ_FNGA01000002.1"/>
</dbReference>
<name>A0A1G9FZ65_9BACT</name>